<gene>
    <name evidence="1" type="ORF">g.96430</name>
</gene>
<proteinExistence type="predicted"/>
<reference evidence="1" key="1">
    <citation type="journal article" date="2016" name="Gigascience">
        <title>De novo construction of an expanded transcriptome assembly for the western tarnished plant bug, Lygus hesperus.</title>
        <authorList>
            <person name="Tassone E.E."/>
            <person name="Geib S.M."/>
            <person name="Hall B."/>
            <person name="Fabrick J.A."/>
            <person name="Brent C.S."/>
            <person name="Hull J.J."/>
        </authorList>
    </citation>
    <scope>NUCLEOTIDE SEQUENCE</scope>
</reference>
<organism evidence="1">
    <name type="scientific">Lygus hesperus</name>
    <name type="common">Western plant bug</name>
    <dbReference type="NCBI Taxonomy" id="30085"/>
    <lineage>
        <taxon>Eukaryota</taxon>
        <taxon>Metazoa</taxon>
        <taxon>Ecdysozoa</taxon>
        <taxon>Arthropoda</taxon>
        <taxon>Hexapoda</taxon>
        <taxon>Insecta</taxon>
        <taxon>Pterygota</taxon>
        <taxon>Neoptera</taxon>
        <taxon>Paraneoptera</taxon>
        <taxon>Hemiptera</taxon>
        <taxon>Heteroptera</taxon>
        <taxon>Panheteroptera</taxon>
        <taxon>Cimicomorpha</taxon>
        <taxon>Miridae</taxon>
        <taxon>Mirini</taxon>
        <taxon>Lygus</taxon>
    </lineage>
</organism>
<protein>
    <submittedName>
        <fullName evidence="1">Uncharacterized protein</fullName>
    </submittedName>
</protein>
<accession>A0A146M347</accession>
<evidence type="ECO:0000313" key="1">
    <source>
        <dbReference type="EMBL" id="JAQ13859.1"/>
    </source>
</evidence>
<sequence length="112" mass="12320">MPETRLADGSTQGINGAFEKNSSLALSAAATVGYVSDSDNERIVSMDASDICERTSCTVKVLHYTPHPIVMHSDEAVLDALLPPRLLSFFDICHNTMQTVVRVMDVHKRQML</sequence>
<dbReference type="AlphaFoldDB" id="A0A146M347"/>
<name>A0A146M347_LYGHE</name>
<dbReference type="EMBL" id="GDHC01004770">
    <property type="protein sequence ID" value="JAQ13859.1"/>
    <property type="molecule type" value="Transcribed_RNA"/>
</dbReference>